<dbReference type="InterPro" id="IPR059226">
    <property type="entry name" value="Choice_anch_Q_dom"/>
</dbReference>
<comment type="caution">
    <text evidence="3">The sequence shown here is derived from an EMBL/GenBank/DDBJ whole genome shotgun (WGS) entry which is preliminary data.</text>
</comment>
<dbReference type="RefSeq" id="WP_182529862.1">
    <property type="nucleotide sequence ID" value="NZ_JACGXL010000001.1"/>
</dbReference>
<proteinExistence type="predicted"/>
<sequence>MTSSAFVRALALFALGALSGNARAYESYAVTRTDDPAPDGCVPGDCSLREAMLAANASAGLDDVMLAAGTYVLGSTVEVEGEVRIIGAGIAQTNVTAASVAVDTLFHLDEVAPPTLGLMNLSLDALGGDEVAGKASATLALDHVALPNPDGGIYLEYAAEGGIVNVDDAQIAGLFGFYGTRIAWINDSRFGRLALLQADPGVTYQLGLSRVVVDGSARDNSALRLDSAGDVFFDQVTVQNTRYGFYIDEAPASLTIDGLRYLRNQAPMQVVSGADLTLVHAEFRDNRATEVNEPDEPAALWITSGGSHVVVADSTFADNTGTGDTGGAVLVEGGAELSLRNVTFHGNSFTATAAAAGARGGAVGYRAASNDTVLTLQNVTIDAPNVAPAGMEGWAFGGRGSGSGVTLNVYNSVFVGSCRADAVPDYAIGNVKTSGDNCGFGSSGNRLGVSRADVALGALGDHGGPTATMLPGANSVVVDAGVSLGCLDADQRGLPRPAGGSCDAGAIESGDGIFANGFN</sequence>
<feature type="signal peptide" evidence="1">
    <location>
        <begin position="1"/>
        <end position="24"/>
    </location>
</feature>
<name>A0A839ER39_9GAMM</name>
<evidence type="ECO:0000313" key="4">
    <source>
        <dbReference type="Proteomes" id="UP000550401"/>
    </source>
</evidence>
<dbReference type="Gene3D" id="2.160.20.10">
    <property type="entry name" value="Single-stranded right-handed beta-helix, Pectin lyase-like"/>
    <property type="match status" value="1"/>
</dbReference>
<dbReference type="InterPro" id="IPR039448">
    <property type="entry name" value="Beta_helix"/>
</dbReference>
<reference evidence="3 4" key="1">
    <citation type="submission" date="2020-07" db="EMBL/GenBank/DDBJ databases">
        <title>Genomic Encyclopedia of Type Strains, Phase IV (KMG-V): Genome sequencing to study the core and pangenomes of soil and plant-associated prokaryotes.</title>
        <authorList>
            <person name="Whitman W."/>
        </authorList>
    </citation>
    <scope>NUCLEOTIDE SEQUENCE [LARGE SCALE GENOMIC DNA]</scope>
    <source>
        <strain evidence="3 4">RH2WT43</strain>
    </source>
</reference>
<evidence type="ECO:0000256" key="1">
    <source>
        <dbReference type="SAM" id="SignalP"/>
    </source>
</evidence>
<gene>
    <name evidence="3" type="ORF">FHW12_001008</name>
</gene>
<keyword evidence="4" id="KW-1185">Reference proteome</keyword>
<feature type="chain" id="PRO_5032582615" description="Right handed beta helix domain-containing protein" evidence="1">
    <location>
        <begin position="25"/>
        <end position="519"/>
    </location>
</feature>
<dbReference type="Pfam" id="PF13229">
    <property type="entry name" value="Beta_helix"/>
    <property type="match status" value="1"/>
</dbReference>
<feature type="domain" description="Right handed beta helix" evidence="2">
    <location>
        <begin position="220"/>
        <end position="354"/>
    </location>
</feature>
<evidence type="ECO:0000259" key="2">
    <source>
        <dbReference type="Pfam" id="PF13229"/>
    </source>
</evidence>
<protein>
    <recommendedName>
        <fullName evidence="2">Right handed beta helix domain-containing protein</fullName>
    </recommendedName>
</protein>
<dbReference type="AlphaFoldDB" id="A0A839ER39"/>
<dbReference type="EMBL" id="JACGXL010000001">
    <property type="protein sequence ID" value="MBA8886817.1"/>
    <property type="molecule type" value="Genomic_DNA"/>
</dbReference>
<evidence type="ECO:0000313" key="3">
    <source>
        <dbReference type="EMBL" id="MBA8886817.1"/>
    </source>
</evidence>
<dbReference type="NCBIfam" id="NF041518">
    <property type="entry name" value="choice_anch_Q"/>
    <property type="match status" value="1"/>
</dbReference>
<dbReference type="InterPro" id="IPR011050">
    <property type="entry name" value="Pectin_lyase_fold/virulence"/>
</dbReference>
<dbReference type="Proteomes" id="UP000550401">
    <property type="component" value="Unassembled WGS sequence"/>
</dbReference>
<organism evidence="3 4">
    <name type="scientific">Dokdonella fugitiva</name>
    <dbReference type="NCBI Taxonomy" id="328517"/>
    <lineage>
        <taxon>Bacteria</taxon>
        <taxon>Pseudomonadati</taxon>
        <taxon>Pseudomonadota</taxon>
        <taxon>Gammaproteobacteria</taxon>
        <taxon>Lysobacterales</taxon>
        <taxon>Rhodanobacteraceae</taxon>
        <taxon>Dokdonella</taxon>
    </lineage>
</organism>
<dbReference type="InterPro" id="IPR012334">
    <property type="entry name" value="Pectin_lyas_fold"/>
</dbReference>
<keyword evidence="1" id="KW-0732">Signal</keyword>
<accession>A0A839ER39</accession>
<dbReference type="SUPFAM" id="SSF51126">
    <property type="entry name" value="Pectin lyase-like"/>
    <property type="match status" value="1"/>
</dbReference>